<dbReference type="AlphaFoldDB" id="A0A0C3JND8"/>
<gene>
    <name evidence="1" type="ORF">M404DRAFT_70681</name>
</gene>
<reference evidence="1 2" key="1">
    <citation type="submission" date="2014-04" db="EMBL/GenBank/DDBJ databases">
        <authorList>
            <consortium name="DOE Joint Genome Institute"/>
            <person name="Kuo A."/>
            <person name="Kohler A."/>
            <person name="Costa M.D."/>
            <person name="Nagy L.G."/>
            <person name="Floudas D."/>
            <person name="Copeland A."/>
            <person name="Barry K.W."/>
            <person name="Cichocki N."/>
            <person name="Veneault-Fourrey C."/>
            <person name="LaButti K."/>
            <person name="Lindquist E.A."/>
            <person name="Lipzen A."/>
            <person name="Lundell T."/>
            <person name="Morin E."/>
            <person name="Murat C."/>
            <person name="Sun H."/>
            <person name="Tunlid A."/>
            <person name="Henrissat B."/>
            <person name="Grigoriev I.V."/>
            <person name="Hibbett D.S."/>
            <person name="Martin F."/>
            <person name="Nordberg H.P."/>
            <person name="Cantor M.N."/>
            <person name="Hua S.X."/>
        </authorList>
    </citation>
    <scope>NUCLEOTIDE SEQUENCE [LARGE SCALE GENOMIC DNA]</scope>
    <source>
        <strain evidence="1 2">Marx 270</strain>
    </source>
</reference>
<dbReference type="STRING" id="870435.A0A0C3JND8"/>
<feature type="non-terminal residue" evidence="1">
    <location>
        <position position="96"/>
    </location>
</feature>
<dbReference type="InParanoid" id="A0A0C3JND8"/>
<dbReference type="OrthoDB" id="3246013at2759"/>
<proteinExistence type="predicted"/>
<sequence>YHKVFWNAGVVDTFSLPQQHAMEHYYHLICQFSTPNSLCSSITESKHIKAIKQPYWHTNCFQALRQMLLINQRLNKLITTCANFKEHGMLNEPLLS</sequence>
<dbReference type="EMBL" id="KN832009">
    <property type="protein sequence ID" value="KIN99026.1"/>
    <property type="molecule type" value="Genomic_DNA"/>
</dbReference>
<accession>A0A0C3JND8</accession>
<dbReference type="Proteomes" id="UP000054217">
    <property type="component" value="Unassembled WGS sequence"/>
</dbReference>
<organism evidence="1 2">
    <name type="scientific">Pisolithus tinctorius Marx 270</name>
    <dbReference type="NCBI Taxonomy" id="870435"/>
    <lineage>
        <taxon>Eukaryota</taxon>
        <taxon>Fungi</taxon>
        <taxon>Dikarya</taxon>
        <taxon>Basidiomycota</taxon>
        <taxon>Agaricomycotina</taxon>
        <taxon>Agaricomycetes</taxon>
        <taxon>Agaricomycetidae</taxon>
        <taxon>Boletales</taxon>
        <taxon>Sclerodermatineae</taxon>
        <taxon>Pisolithaceae</taxon>
        <taxon>Pisolithus</taxon>
    </lineage>
</organism>
<keyword evidence="2" id="KW-1185">Reference proteome</keyword>
<evidence type="ECO:0000313" key="1">
    <source>
        <dbReference type="EMBL" id="KIN99026.1"/>
    </source>
</evidence>
<evidence type="ECO:0000313" key="2">
    <source>
        <dbReference type="Proteomes" id="UP000054217"/>
    </source>
</evidence>
<dbReference type="HOGENOM" id="CLU_006344_6_3_1"/>
<protein>
    <submittedName>
        <fullName evidence="1">Uncharacterized protein</fullName>
    </submittedName>
</protein>
<feature type="non-terminal residue" evidence="1">
    <location>
        <position position="1"/>
    </location>
</feature>
<name>A0A0C3JND8_PISTI</name>
<reference evidence="2" key="2">
    <citation type="submission" date="2015-01" db="EMBL/GenBank/DDBJ databases">
        <title>Evolutionary Origins and Diversification of the Mycorrhizal Mutualists.</title>
        <authorList>
            <consortium name="DOE Joint Genome Institute"/>
            <consortium name="Mycorrhizal Genomics Consortium"/>
            <person name="Kohler A."/>
            <person name="Kuo A."/>
            <person name="Nagy L.G."/>
            <person name="Floudas D."/>
            <person name="Copeland A."/>
            <person name="Barry K.W."/>
            <person name="Cichocki N."/>
            <person name="Veneault-Fourrey C."/>
            <person name="LaButti K."/>
            <person name="Lindquist E.A."/>
            <person name="Lipzen A."/>
            <person name="Lundell T."/>
            <person name="Morin E."/>
            <person name="Murat C."/>
            <person name="Riley R."/>
            <person name="Ohm R."/>
            <person name="Sun H."/>
            <person name="Tunlid A."/>
            <person name="Henrissat B."/>
            <person name="Grigoriev I.V."/>
            <person name="Hibbett D.S."/>
            <person name="Martin F."/>
        </authorList>
    </citation>
    <scope>NUCLEOTIDE SEQUENCE [LARGE SCALE GENOMIC DNA]</scope>
    <source>
        <strain evidence="2">Marx 270</strain>
    </source>
</reference>